<keyword evidence="2 3" id="KW-0418">Kinase</keyword>
<organism evidence="3 4">
    <name type="scientific">Kiloniella laminariae</name>
    <dbReference type="NCBI Taxonomy" id="454162"/>
    <lineage>
        <taxon>Bacteria</taxon>
        <taxon>Pseudomonadati</taxon>
        <taxon>Pseudomonadota</taxon>
        <taxon>Alphaproteobacteria</taxon>
        <taxon>Rhodospirillales</taxon>
        <taxon>Kiloniellaceae</taxon>
        <taxon>Kiloniella</taxon>
    </lineage>
</organism>
<dbReference type="InterPro" id="IPR005338">
    <property type="entry name" value="Anhydro_N_Ac-Mur_kinase"/>
</dbReference>
<dbReference type="InterPro" id="IPR043129">
    <property type="entry name" value="ATPase_NBD"/>
</dbReference>
<comment type="similarity">
    <text evidence="2">Belongs to the anhydro-N-acetylmuramic acid kinase family.</text>
</comment>
<name>A0ABT4LGI4_9PROT</name>
<evidence type="ECO:0000256" key="1">
    <source>
        <dbReference type="ARBA" id="ARBA00023277"/>
    </source>
</evidence>
<evidence type="ECO:0000256" key="2">
    <source>
        <dbReference type="HAMAP-Rule" id="MF_01270"/>
    </source>
</evidence>
<comment type="pathway">
    <text evidence="2">Amino-sugar metabolism; 1,6-anhydro-N-acetylmuramate degradation.</text>
</comment>
<dbReference type="GO" id="GO:0016301">
    <property type="term" value="F:kinase activity"/>
    <property type="evidence" value="ECO:0007669"/>
    <property type="project" value="UniProtKB-KW"/>
</dbReference>
<comment type="catalytic activity">
    <reaction evidence="2">
        <text>1,6-anhydro-N-acetyl-beta-muramate + ATP + H2O = N-acetyl-D-muramate 6-phosphate + ADP + H(+)</text>
        <dbReference type="Rhea" id="RHEA:24952"/>
        <dbReference type="ChEBI" id="CHEBI:15377"/>
        <dbReference type="ChEBI" id="CHEBI:15378"/>
        <dbReference type="ChEBI" id="CHEBI:30616"/>
        <dbReference type="ChEBI" id="CHEBI:58690"/>
        <dbReference type="ChEBI" id="CHEBI:58722"/>
        <dbReference type="ChEBI" id="CHEBI:456216"/>
        <dbReference type="EC" id="2.7.1.170"/>
    </reaction>
</comment>
<keyword evidence="2" id="KW-0547">Nucleotide-binding</keyword>
<reference evidence="3" key="1">
    <citation type="submission" date="2022-12" db="EMBL/GenBank/DDBJ databases">
        <title>Bacterial isolates from different developmental stages of Nematostella vectensis.</title>
        <authorList>
            <person name="Fraune S."/>
        </authorList>
    </citation>
    <scope>NUCLEOTIDE SEQUENCE</scope>
    <source>
        <strain evidence="3">G21630-S1</strain>
    </source>
</reference>
<keyword evidence="2 3" id="KW-0808">Transferase</keyword>
<comment type="pathway">
    <text evidence="2">Cell wall biogenesis; peptidoglycan recycling.</text>
</comment>
<gene>
    <name evidence="2" type="primary">anmK</name>
    <name evidence="3" type="ORF">O4H49_01595</name>
</gene>
<dbReference type="Gene3D" id="3.30.420.40">
    <property type="match status" value="2"/>
</dbReference>
<comment type="function">
    <text evidence="2">Catalyzes the specific phosphorylation of 1,6-anhydro-N-acetylmuramic acid (anhMurNAc) with the simultaneous cleavage of the 1,6-anhydro ring, generating MurNAc-6-P. Is required for the utilization of anhMurNAc either imported from the medium or derived from its own cell wall murein, and thus plays a role in cell wall recycling.</text>
</comment>
<dbReference type="PANTHER" id="PTHR30605:SF0">
    <property type="entry name" value="ANHYDRO-N-ACETYLMURAMIC ACID KINASE"/>
    <property type="match status" value="1"/>
</dbReference>
<keyword evidence="1 2" id="KW-0119">Carbohydrate metabolism</keyword>
<dbReference type="Pfam" id="PF03702">
    <property type="entry name" value="AnmK"/>
    <property type="match status" value="1"/>
</dbReference>
<dbReference type="SUPFAM" id="SSF53067">
    <property type="entry name" value="Actin-like ATPase domain"/>
    <property type="match status" value="1"/>
</dbReference>
<comment type="caution">
    <text evidence="3">The sequence shown here is derived from an EMBL/GenBank/DDBJ whole genome shotgun (WGS) entry which is preliminary data.</text>
</comment>
<dbReference type="PANTHER" id="PTHR30605">
    <property type="entry name" value="ANHYDRO-N-ACETYLMURAMIC ACID KINASE"/>
    <property type="match status" value="1"/>
</dbReference>
<proteinExistence type="inferred from homology"/>
<keyword evidence="4" id="KW-1185">Reference proteome</keyword>
<sequence>MTLGGDDWLLGLMSGTSMDGIDAALIKSDGSRVLEQGPRITLPYDASQRALLESVMGNTADCQEVETALTHWHHQAVSSLLEQAGLKASDVSLIGFHGQTTFHDPKKAVTRQIGDGALLAKLCGIAVVNDFRSADVAAGGEGAPLAPLYHRALAKDLEKPLMVLNIGGVSNITFLGQDETVLACDTGPGNGLLDDWMMKHFDMPMDEGGKVAASGTLDPLVLAGLLDHGYFSEAPPKSLDRYDFSPELVQALNPMDGATTLTAFTAAAVAKVLPFLPERPNRCLVTGGGRRNPFMMDLLTRELDMPVEPVEVVGWDGDALEAQAFAFLARRSQLGLPLSLPTTTRVAAPCKGGVLHLAS</sequence>
<evidence type="ECO:0000313" key="3">
    <source>
        <dbReference type="EMBL" id="MCZ4279451.1"/>
    </source>
</evidence>
<dbReference type="Proteomes" id="UP001069802">
    <property type="component" value="Unassembled WGS sequence"/>
</dbReference>
<dbReference type="EMBL" id="JAPWGY010000001">
    <property type="protein sequence ID" value="MCZ4279451.1"/>
    <property type="molecule type" value="Genomic_DNA"/>
</dbReference>
<evidence type="ECO:0000313" key="4">
    <source>
        <dbReference type="Proteomes" id="UP001069802"/>
    </source>
</evidence>
<dbReference type="NCBIfam" id="NF007141">
    <property type="entry name" value="PRK09585.1-5"/>
    <property type="match status" value="1"/>
</dbReference>
<dbReference type="EC" id="2.7.1.170" evidence="2"/>
<protein>
    <recommendedName>
        <fullName evidence="2">Anhydro-N-acetylmuramic acid kinase</fullName>
        <ecNumber evidence="2">2.7.1.170</ecNumber>
    </recommendedName>
    <alternativeName>
        <fullName evidence="2">AnhMurNAc kinase</fullName>
    </alternativeName>
</protein>
<accession>A0ABT4LGI4</accession>
<feature type="binding site" evidence="2">
    <location>
        <begin position="15"/>
        <end position="22"/>
    </location>
    <ligand>
        <name>ATP</name>
        <dbReference type="ChEBI" id="CHEBI:30616"/>
    </ligand>
</feature>
<dbReference type="HAMAP" id="MF_01270">
    <property type="entry name" value="AnhMurNAc_kinase"/>
    <property type="match status" value="1"/>
</dbReference>
<keyword evidence="2" id="KW-0067">ATP-binding</keyword>